<protein>
    <submittedName>
        <fullName evidence="4">Transporter substrate-binding domain-containing protein</fullName>
    </submittedName>
</protein>
<gene>
    <name evidence="4" type="ORF">F0P94_08225</name>
</gene>
<feature type="chain" id="PRO_5025032451" evidence="2">
    <location>
        <begin position="18"/>
        <end position="157"/>
    </location>
</feature>
<dbReference type="RefSeq" id="WP_150903393.1">
    <property type="nucleotide sequence ID" value="NZ_VTWT01000003.1"/>
</dbReference>
<proteinExistence type="predicted"/>
<dbReference type="InterPro" id="IPR001638">
    <property type="entry name" value="Solute-binding_3/MltF_N"/>
</dbReference>
<dbReference type="Gene3D" id="3.40.190.10">
    <property type="entry name" value="Periplasmic binding protein-like II"/>
    <property type="match status" value="1"/>
</dbReference>
<dbReference type="Proteomes" id="UP000326570">
    <property type="component" value="Unassembled WGS sequence"/>
</dbReference>
<dbReference type="PANTHER" id="PTHR35936">
    <property type="entry name" value="MEMBRANE-BOUND LYTIC MUREIN TRANSGLYCOSYLASE F"/>
    <property type="match status" value="1"/>
</dbReference>
<dbReference type="Pfam" id="PF00497">
    <property type="entry name" value="SBP_bac_3"/>
    <property type="match status" value="1"/>
</dbReference>
<dbReference type="PANTHER" id="PTHR35936:SF32">
    <property type="entry name" value="MEMBRANE-BOUND LYTIC MUREIN TRANSGLYCOSYLASE F"/>
    <property type="match status" value="1"/>
</dbReference>
<feature type="signal peptide" evidence="2">
    <location>
        <begin position="1"/>
        <end position="17"/>
    </location>
</feature>
<dbReference type="SUPFAM" id="SSF53850">
    <property type="entry name" value="Periplasmic binding protein-like II"/>
    <property type="match status" value="1"/>
</dbReference>
<dbReference type="AlphaFoldDB" id="A0A5N1J6J5"/>
<accession>A0A5N1J6J5</accession>
<keyword evidence="5" id="KW-1185">Reference proteome</keyword>
<dbReference type="PROSITE" id="PS51257">
    <property type="entry name" value="PROKAR_LIPOPROTEIN"/>
    <property type="match status" value="1"/>
</dbReference>
<dbReference type="EMBL" id="VTWT01000003">
    <property type="protein sequence ID" value="KAA9340322.1"/>
    <property type="molecule type" value="Genomic_DNA"/>
</dbReference>
<name>A0A5N1J6J5_9BACT</name>
<evidence type="ECO:0000313" key="4">
    <source>
        <dbReference type="EMBL" id="KAA9340322.1"/>
    </source>
</evidence>
<sequence>MKYVFLFLLPAVWVLQACNGNFPKDPEKTLAKIQNDTLRVGYSENPPWIVKTAQEPAGLEADLVKAFAATIPTTIKWENDTEQNLLEKLEKDELHLVVAGITHDNPWKKQVSFTRPYAKQGKKKHVMAVIHGENAFIKKLEEFLYQQEAEIKKQIKP</sequence>
<keyword evidence="1 2" id="KW-0732">Signal</keyword>
<evidence type="ECO:0000256" key="2">
    <source>
        <dbReference type="SAM" id="SignalP"/>
    </source>
</evidence>
<reference evidence="4 5" key="1">
    <citation type="submission" date="2019-09" db="EMBL/GenBank/DDBJ databases">
        <title>Genome sequence of Adhaeribacter sp. M2.</title>
        <authorList>
            <person name="Srinivasan S."/>
        </authorList>
    </citation>
    <scope>NUCLEOTIDE SEQUENCE [LARGE SCALE GENOMIC DNA]</scope>
    <source>
        <strain evidence="4 5">M2</strain>
    </source>
</reference>
<evidence type="ECO:0000256" key="1">
    <source>
        <dbReference type="ARBA" id="ARBA00022729"/>
    </source>
</evidence>
<feature type="domain" description="Solute-binding protein family 3/N-terminal" evidence="3">
    <location>
        <begin position="38"/>
        <end position="126"/>
    </location>
</feature>
<evidence type="ECO:0000259" key="3">
    <source>
        <dbReference type="Pfam" id="PF00497"/>
    </source>
</evidence>
<evidence type="ECO:0000313" key="5">
    <source>
        <dbReference type="Proteomes" id="UP000326570"/>
    </source>
</evidence>
<organism evidence="4 5">
    <name type="scientific">Adhaeribacter soli</name>
    <dbReference type="NCBI Taxonomy" id="2607655"/>
    <lineage>
        <taxon>Bacteria</taxon>
        <taxon>Pseudomonadati</taxon>
        <taxon>Bacteroidota</taxon>
        <taxon>Cytophagia</taxon>
        <taxon>Cytophagales</taxon>
        <taxon>Hymenobacteraceae</taxon>
        <taxon>Adhaeribacter</taxon>
    </lineage>
</organism>
<comment type="caution">
    <text evidence="4">The sequence shown here is derived from an EMBL/GenBank/DDBJ whole genome shotgun (WGS) entry which is preliminary data.</text>
</comment>